<sequence>MAAMEVLSNADYVVLRQNQYSLWCSRGSGGHHSEPPFKPIIVSDNASYESFVCHGLVYGLIGVFQADKLVLIKESQSIGDLPHNHNVFKIRKIAIINLSAAEPIAADIALDPCSSHNCTKPVSDPLTTEGQTTPAATELAAQSQTQPTAAAVAPHQPSSGVQKTWNQIKWTASHVKPRVVARINPNNQNESKDKTEKRLIDELYKMFTETESFYYSLSGDLTNSQQRQQKLSDDETANGRPLWRRVDDRFFWNKAMLRPIIECEASGAVVDPWILPLIQGYVKIETCFLDLNDTANITTDCKSLEDVRVPVDTNAQCHQELYTMTLISRRSRFRAGTRYKRRGVDEKGKCANYVETEQIFKFGSHVVSFVAVRGSVPIYWSQIGHKYRPPPRIDRNEEETQLAFNKHFNDEFDLYGNQVIVSLVEKSGREKIIADAYLNHVLHFDSPDISYVSFDFHDYCRGMRFENVSVLIDSVREIIKDMRYCWTDSEGLICEQRGVFRINCIDCLDRTNIVMTAIARTVMDTQFVRLGLLPPEGQLSANCRRIFQMMWANNGDIISRQYAGTVALKGDFTRTGERRFTGVVRDGYHSANRYYLNRFKDAYRQAVIDLMQGLTVSDDLNSPDGNDNAVDGSVLSSFSEQEHHERVKMVIDDCKKILIPEYEVILGGWPLVDADPVTGSSSVTDTDMDTVLVLTKDCYYVAEYDDQTDRIIKYQKVLLEDLEKIELGSEPNQIFSMKSSQSCCIRFHYTIDGQSGYFHMFRSTNTRFFNNMAIAIRNVEEAVESLKAICESFKVALSVKELNVPFYEGKLDRRKSKLIHANRGLAHNSNLLKVNQIPRNISDGQLLTLKSVGSRAITGLSSQFSRLKGKWTANEKPQTIRELPSATAKPGATSVAFNVESSGEEDSEEEDSLRTLQKQRILKQSLPLSVHSSERTFSSDYSECSDIDDQELCGDASIESADIQSNRGVDSDRVLESCGILATSPHLTDITLPTDSEGMVIKASNKSVFAEVDDFVLDAMKRASLKHLHRKASQSSTSLSSAADMRAYPSTPLIHIDDTVSCSELLVSSVSVASSGGESFATKNKKSLSKSSEVLMETNRATKSVANEPVFRAAESYASLNNRNDLSALSISSKDSSVTSDSLNVYNKMKTSHSETAIQDFSSGLSLNLPNPPLNVKKDLVLSPLSRIAKGVQHLSSNLRTGLIAGAADHAMSPIDTEAHQLLHKRKTLSKSRIIEL</sequence>
<protein>
    <recommendedName>
        <fullName evidence="5">Phosphatidylinositide phosphatase SAC2</fullName>
    </recommendedName>
</protein>
<gene>
    <name evidence="3" type="ORF">OSB1V03_LOCUS6382</name>
</gene>
<dbReference type="AlphaFoldDB" id="A0A7R9PZD9"/>
<dbReference type="Pfam" id="PF12456">
    <property type="entry name" value="hSac2"/>
    <property type="match status" value="1"/>
</dbReference>
<dbReference type="InterPro" id="IPR002013">
    <property type="entry name" value="SAC_dom"/>
</dbReference>
<name>A0A7R9PZD9_9ACAR</name>
<feature type="domain" description="HSac2" evidence="2">
    <location>
        <begin position="641"/>
        <end position="826"/>
    </location>
</feature>
<dbReference type="InterPro" id="IPR022158">
    <property type="entry name" value="Inositol_phosphatase"/>
</dbReference>
<keyword evidence="4" id="KW-1185">Reference proteome</keyword>
<proteinExistence type="predicted"/>
<dbReference type="EMBL" id="CAJPIZ010003457">
    <property type="protein sequence ID" value="CAG2106379.1"/>
    <property type="molecule type" value="Genomic_DNA"/>
</dbReference>
<dbReference type="GO" id="GO:0005769">
    <property type="term" value="C:early endosome"/>
    <property type="evidence" value="ECO:0007669"/>
    <property type="project" value="TreeGrafter"/>
</dbReference>
<feature type="domain" description="SAC" evidence="1">
    <location>
        <begin position="204"/>
        <end position="564"/>
    </location>
</feature>
<organism evidence="3">
    <name type="scientific">Medioppia subpectinata</name>
    <dbReference type="NCBI Taxonomy" id="1979941"/>
    <lineage>
        <taxon>Eukaryota</taxon>
        <taxon>Metazoa</taxon>
        <taxon>Ecdysozoa</taxon>
        <taxon>Arthropoda</taxon>
        <taxon>Chelicerata</taxon>
        <taxon>Arachnida</taxon>
        <taxon>Acari</taxon>
        <taxon>Acariformes</taxon>
        <taxon>Sarcoptiformes</taxon>
        <taxon>Oribatida</taxon>
        <taxon>Brachypylina</taxon>
        <taxon>Oppioidea</taxon>
        <taxon>Oppiidae</taxon>
        <taxon>Medioppia</taxon>
    </lineage>
</organism>
<dbReference type="InterPro" id="IPR034753">
    <property type="entry name" value="hSac2"/>
</dbReference>
<dbReference type="PANTHER" id="PTHR45662">
    <property type="entry name" value="PHOSPHATIDYLINOSITIDE PHOSPHATASE SAC1"/>
    <property type="match status" value="1"/>
</dbReference>
<dbReference type="PROSITE" id="PS51791">
    <property type="entry name" value="HSAC2"/>
    <property type="match status" value="1"/>
</dbReference>
<dbReference type="Proteomes" id="UP000759131">
    <property type="component" value="Unassembled WGS sequence"/>
</dbReference>
<evidence type="ECO:0008006" key="5">
    <source>
        <dbReference type="Google" id="ProtNLM"/>
    </source>
</evidence>
<dbReference type="GO" id="GO:0046856">
    <property type="term" value="P:phosphatidylinositol dephosphorylation"/>
    <property type="evidence" value="ECO:0007669"/>
    <property type="project" value="TreeGrafter"/>
</dbReference>
<reference evidence="3" key="1">
    <citation type="submission" date="2020-11" db="EMBL/GenBank/DDBJ databases">
        <authorList>
            <person name="Tran Van P."/>
        </authorList>
    </citation>
    <scope>NUCLEOTIDE SEQUENCE</scope>
</reference>
<evidence type="ECO:0000313" key="3">
    <source>
        <dbReference type="EMBL" id="CAD7625949.1"/>
    </source>
</evidence>
<dbReference type="PANTHER" id="PTHR45662:SF8">
    <property type="entry name" value="PHOSPHATIDYLINOSITIDE PHOSPHATASE SAC2"/>
    <property type="match status" value="1"/>
</dbReference>
<dbReference type="GO" id="GO:2001135">
    <property type="term" value="P:regulation of endocytic recycling"/>
    <property type="evidence" value="ECO:0007669"/>
    <property type="project" value="TreeGrafter"/>
</dbReference>
<dbReference type="EMBL" id="OC858032">
    <property type="protein sequence ID" value="CAD7625949.1"/>
    <property type="molecule type" value="Genomic_DNA"/>
</dbReference>
<dbReference type="PROSITE" id="PS50275">
    <property type="entry name" value="SAC"/>
    <property type="match status" value="1"/>
</dbReference>
<dbReference type="Pfam" id="PF02383">
    <property type="entry name" value="Syja_N"/>
    <property type="match status" value="1"/>
</dbReference>
<evidence type="ECO:0000259" key="1">
    <source>
        <dbReference type="PROSITE" id="PS50275"/>
    </source>
</evidence>
<accession>A0A7R9PZD9</accession>
<evidence type="ECO:0000313" key="4">
    <source>
        <dbReference type="Proteomes" id="UP000759131"/>
    </source>
</evidence>
<dbReference type="OrthoDB" id="405996at2759"/>
<dbReference type="GO" id="GO:0045334">
    <property type="term" value="C:clathrin-coated endocytic vesicle"/>
    <property type="evidence" value="ECO:0007669"/>
    <property type="project" value="TreeGrafter"/>
</dbReference>
<dbReference type="GO" id="GO:0043812">
    <property type="term" value="F:phosphatidylinositol-4-phosphate phosphatase activity"/>
    <property type="evidence" value="ECO:0007669"/>
    <property type="project" value="TreeGrafter"/>
</dbReference>
<evidence type="ECO:0000259" key="2">
    <source>
        <dbReference type="PROSITE" id="PS51791"/>
    </source>
</evidence>